<protein>
    <submittedName>
        <fullName evidence="2">Phosphotransferase</fullName>
    </submittedName>
</protein>
<proteinExistence type="predicted"/>
<dbReference type="AlphaFoldDB" id="A0A9W6QPQ8"/>
<dbReference type="InterPro" id="IPR002575">
    <property type="entry name" value="Aminoglycoside_PTrfase"/>
</dbReference>
<comment type="caution">
    <text evidence="2">The sequence shown here is derived from an EMBL/GenBank/DDBJ whole genome shotgun (WGS) entry which is preliminary data.</text>
</comment>
<dbReference type="EMBL" id="BSSD01000004">
    <property type="protein sequence ID" value="GLW92407.1"/>
    <property type="molecule type" value="Genomic_DNA"/>
</dbReference>
<gene>
    <name evidence="2" type="ORF">Aglo03_32230</name>
</gene>
<name>A0A9W6QPQ8_9PSEU</name>
<dbReference type="Proteomes" id="UP001165042">
    <property type="component" value="Unassembled WGS sequence"/>
</dbReference>
<keyword evidence="3" id="KW-1185">Reference proteome</keyword>
<dbReference type="InterPro" id="IPR011009">
    <property type="entry name" value="Kinase-like_dom_sf"/>
</dbReference>
<reference evidence="2" key="1">
    <citation type="submission" date="2023-02" db="EMBL/GenBank/DDBJ databases">
        <title>Actinokineospora globicatena NBRC 15670.</title>
        <authorList>
            <person name="Ichikawa N."/>
            <person name="Sato H."/>
            <person name="Tonouchi N."/>
        </authorList>
    </citation>
    <scope>NUCLEOTIDE SEQUENCE</scope>
    <source>
        <strain evidence="2">NBRC 15670</strain>
    </source>
</reference>
<evidence type="ECO:0000259" key="1">
    <source>
        <dbReference type="Pfam" id="PF01636"/>
    </source>
</evidence>
<evidence type="ECO:0000313" key="3">
    <source>
        <dbReference type="Proteomes" id="UP001165042"/>
    </source>
</evidence>
<feature type="domain" description="Aminoglycoside phosphotransferase" evidence="1">
    <location>
        <begin position="134"/>
        <end position="212"/>
    </location>
</feature>
<evidence type="ECO:0000313" key="2">
    <source>
        <dbReference type="EMBL" id="GLW92407.1"/>
    </source>
</evidence>
<dbReference type="RefSeq" id="WP_285610989.1">
    <property type="nucleotide sequence ID" value="NZ_BSSD01000004.1"/>
</dbReference>
<accession>A0A9W6QPQ8</accession>
<sequence>MDVVDEWKSAEWQAGAQGWLDERLADAGITRVGPLTEHKVRTWAGVFSAATTVGPVWLKATTPGTAAEVRLYGVLHAVVPERVLAPIATDLARGWIVLPDGGPKLTDPHEMIDRLAPYGQMQRDLAPHVDAILAAGVSDMRPPRLPERFAEALAVIDGMPPEIAALAPRVADWCARLAESPVPVSIDHNDLHAGNFLRDGRFYDWGDSVVAHSFASMLVPLSMLGPDSDRGRDAYLEAFTDLAPRADLVTDLELACRVGKIARALTWHRAVAGSTGPFADAPRAQLVALAKPSFFD</sequence>
<dbReference type="Pfam" id="PF01636">
    <property type="entry name" value="APH"/>
    <property type="match status" value="1"/>
</dbReference>
<dbReference type="SUPFAM" id="SSF56112">
    <property type="entry name" value="Protein kinase-like (PK-like)"/>
    <property type="match status" value="1"/>
</dbReference>
<organism evidence="2 3">
    <name type="scientific">Actinokineospora globicatena</name>
    <dbReference type="NCBI Taxonomy" id="103729"/>
    <lineage>
        <taxon>Bacteria</taxon>
        <taxon>Bacillati</taxon>
        <taxon>Actinomycetota</taxon>
        <taxon>Actinomycetes</taxon>
        <taxon>Pseudonocardiales</taxon>
        <taxon>Pseudonocardiaceae</taxon>
        <taxon>Actinokineospora</taxon>
    </lineage>
</organism>